<gene>
    <name evidence="2" type="ORF">SeLEV6574_g08230</name>
    <name evidence="3" type="ORF">SeMB42_g04416</name>
    <name evidence="4" type="ORF">SeMB42_g04430</name>
</gene>
<dbReference type="Proteomes" id="UP000320475">
    <property type="component" value="Unassembled WGS sequence"/>
</dbReference>
<dbReference type="SUPFAM" id="SSF52540">
    <property type="entry name" value="P-loop containing nucleoside triphosphate hydrolases"/>
    <property type="match status" value="1"/>
</dbReference>
<dbReference type="InterPro" id="IPR051316">
    <property type="entry name" value="Zinc-reg_GTPase_activator"/>
</dbReference>
<dbReference type="Pfam" id="PF02492">
    <property type="entry name" value="cobW"/>
    <property type="match status" value="1"/>
</dbReference>
<evidence type="ECO:0000313" key="5">
    <source>
        <dbReference type="Proteomes" id="UP000317494"/>
    </source>
</evidence>
<dbReference type="EMBL" id="QEAN01000178">
    <property type="protein sequence ID" value="TPX44136.1"/>
    <property type="molecule type" value="Genomic_DNA"/>
</dbReference>
<dbReference type="PANTHER" id="PTHR13748">
    <property type="entry name" value="COBW-RELATED"/>
    <property type="match status" value="1"/>
</dbReference>
<dbReference type="AlphaFoldDB" id="A0A507C762"/>
<dbReference type="VEuPathDB" id="FungiDB:SeMB42_g04430"/>
<dbReference type="EMBL" id="QEAM01000790">
    <property type="protein sequence ID" value="TPX34969.1"/>
    <property type="molecule type" value="Genomic_DNA"/>
</dbReference>
<dbReference type="PANTHER" id="PTHR13748:SF62">
    <property type="entry name" value="COBW DOMAIN-CONTAINING PROTEIN"/>
    <property type="match status" value="1"/>
</dbReference>
<comment type="caution">
    <text evidence="2">The sequence shown here is derived from an EMBL/GenBank/DDBJ whole genome shotgun (WGS) entry which is preliminary data.</text>
</comment>
<reference evidence="5 6" key="1">
    <citation type="journal article" date="2019" name="Sci. Rep.">
        <title>Comparative genomics of chytrid fungi reveal insights into the obligate biotrophic and pathogenic lifestyle of Synchytrium endobioticum.</title>
        <authorList>
            <person name="van de Vossenberg B.T.L.H."/>
            <person name="Warris S."/>
            <person name="Nguyen H.D.T."/>
            <person name="van Gent-Pelzer M.P.E."/>
            <person name="Joly D.L."/>
            <person name="van de Geest H.C."/>
            <person name="Bonants P.J.M."/>
            <person name="Smith D.S."/>
            <person name="Levesque C.A."/>
            <person name="van der Lee T.A.J."/>
        </authorList>
    </citation>
    <scope>NUCLEOTIDE SEQUENCE [LARGE SCALE GENOMIC DNA]</scope>
    <source>
        <strain evidence="2 6">LEV6574</strain>
        <strain evidence="3 5">MB42</strain>
    </source>
</reference>
<accession>A0A507C762</accession>
<proteinExistence type="predicted"/>
<keyword evidence="5" id="KW-1185">Reference proteome</keyword>
<dbReference type="VEuPathDB" id="FungiDB:SeMB42_g04416"/>
<dbReference type="STRING" id="286115.A0A507C762"/>
<dbReference type="InterPro" id="IPR027417">
    <property type="entry name" value="P-loop_NTPase"/>
</dbReference>
<sequence>MVPVTVFTGFLGAGKTTIIINLIKSLPSTYNIVILKNEFGDLAVDSQIAQASSNNVKVTEMLNGCFCCVLVGKMKNGLIDIRDQFKPDRIIVETSGSAFPAPIAWQIREMEPEGFKLDAIITVVDSINFRGYEDTSYTAKMQAKYTDLIIMNKSELVSERDYDLVMDKVYELNEDTPKIKAGPKGVVNPNLLLGFDTKLFQLKDRETDMKTLAGADEKHHLKEVDLIQVLVNEHVSSFKNHHHDHAGQYRLDERRHGPTIATSAQPVILHTSESLASALASLPSDSVYRIKGLIRLSSENVGTASFYILNYAFGRHEIIPLSITTGEEGVIVKLTIMGVGLRLVMGRLKQLFGARDGYDLFELIESVS</sequence>
<evidence type="ECO:0000313" key="2">
    <source>
        <dbReference type="EMBL" id="TPX34969.1"/>
    </source>
</evidence>
<protein>
    <recommendedName>
        <fullName evidence="1">CobW/HypB/UreG nucleotide-binding domain-containing protein</fullName>
    </recommendedName>
</protein>
<dbReference type="Proteomes" id="UP000317494">
    <property type="component" value="Unassembled WGS sequence"/>
</dbReference>
<feature type="domain" description="CobW/HypB/UreG nucleotide-binding" evidence="1">
    <location>
        <begin position="3"/>
        <end position="175"/>
    </location>
</feature>
<dbReference type="GO" id="GO:0005737">
    <property type="term" value="C:cytoplasm"/>
    <property type="evidence" value="ECO:0007669"/>
    <property type="project" value="TreeGrafter"/>
</dbReference>
<evidence type="ECO:0000313" key="6">
    <source>
        <dbReference type="Proteomes" id="UP000320475"/>
    </source>
</evidence>
<organism evidence="2 6">
    <name type="scientific">Synchytrium endobioticum</name>
    <dbReference type="NCBI Taxonomy" id="286115"/>
    <lineage>
        <taxon>Eukaryota</taxon>
        <taxon>Fungi</taxon>
        <taxon>Fungi incertae sedis</taxon>
        <taxon>Chytridiomycota</taxon>
        <taxon>Chytridiomycota incertae sedis</taxon>
        <taxon>Chytridiomycetes</taxon>
        <taxon>Synchytriales</taxon>
        <taxon>Synchytriaceae</taxon>
        <taxon>Synchytrium</taxon>
    </lineage>
</organism>
<dbReference type="CDD" id="cd03112">
    <property type="entry name" value="CobW-like"/>
    <property type="match status" value="1"/>
</dbReference>
<evidence type="ECO:0000259" key="1">
    <source>
        <dbReference type="Pfam" id="PF02492"/>
    </source>
</evidence>
<evidence type="ECO:0000313" key="4">
    <source>
        <dbReference type="EMBL" id="TPX44136.1"/>
    </source>
</evidence>
<dbReference type="Gene3D" id="3.40.50.300">
    <property type="entry name" value="P-loop containing nucleotide triphosphate hydrolases"/>
    <property type="match status" value="1"/>
</dbReference>
<dbReference type="OrthoDB" id="272672at2759"/>
<dbReference type="EMBL" id="QEAN01000178">
    <property type="protein sequence ID" value="TPX44133.1"/>
    <property type="molecule type" value="Genomic_DNA"/>
</dbReference>
<name>A0A507C762_9FUNG</name>
<dbReference type="InterPro" id="IPR003495">
    <property type="entry name" value="CobW/HypB/UreG_nucleotide-bd"/>
</dbReference>
<evidence type="ECO:0000313" key="3">
    <source>
        <dbReference type="EMBL" id="TPX44133.1"/>
    </source>
</evidence>